<accession>A0A6J5NI66</accession>
<sequence>MISSNKVGPLERIALWWRFDGRYMHKEFARGIKNLWRWFPTIWKDRDWDDQFIFEIIRVKLENQAKHIGSRGLHTTAKRDAEIMRLVAKLIKLQQDDFYSMEYMDYHDTKYDFVPTDETKKWYEMQDTLLSERFDEYFAKYPIQYKKVISCDINRFRRSEDPIENKKLIAMEIAHENHERCRTLIFKIMNNHIERWWD</sequence>
<protein>
    <submittedName>
        <fullName evidence="1">Uncharacterized protein</fullName>
    </submittedName>
</protein>
<evidence type="ECO:0000313" key="1">
    <source>
        <dbReference type="EMBL" id="CAB4158663.1"/>
    </source>
</evidence>
<reference evidence="1" key="1">
    <citation type="submission" date="2020-04" db="EMBL/GenBank/DDBJ databases">
        <authorList>
            <person name="Chiriac C."/>
            <person name="Salcher M."/>
            <person name="Ghai R."/>
            <person name="Kavagutti S V."/>
        </authorList>
    </citation>
    <scope>NUCLEOTIDE SEQUENCE</scope>
</reference>
<organism evidence="1">
    <name type="scientific">uncultured Caudovirales phage</name>
    <dbReference type="NCBI Taxonomy" id="2100421"/>
    <lineage>
        <taxon>Viruses</taxon>
        <taxon>Duplodnaviria</taxon>
        <taxon>Heunggongvirae</taxon>
        <taxon>Uroviricota</taxon>
        <taxon>Caudoviricetes</taxon>
        <taxon>Peduoviridae</taxon>
        <taxon>Maltschvirus</taxon>
        <taxon>Maltschvirus maltsch</taxon>
    </lineage>
</organism>
<dbReference type="EMBL" id="LR796670">
    <property type="protein sequence ID" value="CAB4158663.1"/>
    <property type="molecule type" value="Genomic_DNA"/>
</dbReference>
<gene>
    <name evidence="1" type="ORF">UFOVP699_24</name>
</gene>
<name>A0A6J5NI66_9CAUD</name>
<proteinExistence type="predicted"/>